<comment type="similarity">
    <text evidence="1">Belongs to the short-chain dehydrogenases/reductases (SDR) family.</text>
</comment>
<evidence type="ECO:0000256" key="2">
    <source>
        <dbReference type="ARBA" id="ARBA00022857"/>
    </source>
</evidence>
<organism evidence="4 5">
    <name type="scientific">[Candida] anglica</name>
    <dbReference type="NCBI Taxonomy" id="148631"/>
    <lineage>
        <taxon>Eukaryota</taxon>
        <taxon>Fungi</taxon>
        <taxon>Dikarya</taxon>
        <taxon>Ascomycota</taxon>
        <taxon>Saccharomycotina</taxon>
        <taxon>Pichiomycetes</taxon>
        <taxon>Debaryomycetaceae</taxon>
        <taxon>Kurtzmaniella</taxon>
    </lineage>
</organism>
<dbReference type="PRINTS" id="PR00080">
    <property type="entry name" value="SDRFAMILY"/>
</dbReference>
<name>A0ABP0E8T7_9ASCO</name>
<dbReference type="PROSITE" id="PS00061">
    <property type="entry name" value="ADH_SHORT"/>
    <property type="match status" value="1"/>
</dbReference>
<protein>
    <submittedName>
        <fullName evidence="4">L-rhamnose-1-dehydrogenase</fullName>
    </submittedName>
</protein>
<evidence type="ECO:0000313" key="4">
    <source>
        <dbReference type="EMBL" id="CAK7899035.1"/>
    </source>
</evidence>
<dbReference type="Pfam" id="PF13561">
    <property type="entry name" value="adh_short_C2"/>
    <property type="match status" value="1"/>
</dbReference>
<sequence length="267" mass="29036">MSNLFDLTGKVALVTGGNRGIGLALGEGLVEAGAHLIIIHRPETDSKASIEELKLKTINSAKILSMPFDLKTVTEENVSELVIKILELSPTNRIDILVNNAAIAKAILANDLSMKDYDEIMTVNLKAPLLLSQHVGKHMMERYKIDNSYRGKIINISSIMAYTAMTHSTAYTIAKTGLHNMTKSLSNEWAKHGINVNVIAPGPTDTEMVAAIKRQGDENPRSSIVNRIPMGRRATPDDYKGTVIYLSSRASDFVTGEVVIVDGGFMG</sequence>
<keyword evidence="3" id="KW-0560">Oxidoreductase</keyword>
<proteinExistence type="inferred from homology"/>
<dbReference type="Gene3D" id="3.40.50.720">
    <property type="entry name" value="NAD(P)-binding Rossmann-like Domain"/>
    <property type="match status" value="1"/>
</dbReference>
<dbReference type="Proteomes" id="UP001497600">
    <property type="component" value="Chromosome C"/>
</dbReference>
<reference evidence="4 5" key="1">
    <citation type="submission" date="2024-01" db="EMBL/GenBank/DDBJ databases">
        <authorList>
            <consortium name="Genoscope - CEA"/>
            <person name="William W."/>
        </authorList>
    </citation>
    <scope>NUCLEOTIDE SEQUENCE [LARGE SCALE GENOMIC DNA]</scope>
    <source>
        <strain evidence="4 5">29B2s-10</strain>
    </source>
</reference>
<dbReference type="PRINTS" id="PR00081">
    <property type="entry name" value="GDHRDH"/>
</dbReference>
<dbReference type="InterPro" id="IPR002347">
    <property type="entry name" value="SDR_fam"/>
</dbReference>
<dbReference type="InterPro" id="IPR036291">
    <property type="entry name" value="NAD(P)-bd_dom_sf"/>
</dbReference>
<gene>
    <name evidence="4" type="primary">DHG2</name>
    <name evidence="4" type="ORF">CAAN4_C00804</name>
</gene>
<dbReference type="PANTHER" id="PTHR42760:SF5">
    <property type="entry name" value="2-DEHYDRO-3-DEOXY-D-GLUCONATE 5-DEHYDROGENASE"/>
    <property type="match status" value="1"/>
</dbReference>
<dbReference type="SUPFAM" id="SSF51735">
    <property type="entry name" value="NAD(P)-binding Rossmann-fold domains"/>
    <property type="match status" value="1"/>
</dbReference>
<keyword evidence="2" id="KW-0521">NADP</keyword>
<dbReference type="PANTHER" id="PTHR42760">
    <property type="entry name" value="SHORT-CHAIN DEHYDROGENASES/REDUCTASES FAMILY MEMBER"/>
    <property type="match status" value="1"/>
</dbReference>
<dbReference type="EMBL" id="OZ004255">
    <property type="protein sequence ID" value="CAK7899035.1"/>
    <property type="molecule type" value="Genomic_DNA"/>
</dbReference>
<evidence type="ECO:0000256" key="3">
    <source>
        <dbReference type="ARBA" id="ARBA00023002"/>
    </source>
</evidence>
<keyword evidence="5" id="KW-1185">Reference proteome</keyword>
<evidence type="ECO:0000256" key="1">
    <source>
        <dbReference type="ARBA" id="ARBA00006484"/>
    </source>
</evidence>
<accession>A0ABP0E8T7</accession>
<evidence type="ECO:0000313" key="5">
    <source>
        <dbReference type="Proteomes" id="UP001497600"/>
    </source>
</evidence>
<dbReference type="InterPro" id="IPR020904">
    <property type="entry name" value="Sc_DH/Rdtase_CS"/>
</dbReference>